<protein>
    <submittedName>
        <fullName evidence="2">Uncharacterized protein</fullName>
    </submittedName>
</protein>
<feature type="chain" id="PRO_5044012696" evidence="1">
    <location>
        <begin position="19"/>
        <end position="289"/>
    </location>
</feature>
<name>A0AAV9JLM6_9PEZI</name>
<keyword evidence="1" id="KW-0732">Signal</keyword>
<evidence type="ECO:0000313" key="3">
    <source>
        <dbReference type="Proteomes" id="UP001324427"/>
    </source>
</evidence>
<dbReference type="EMBL" id="JAVFHQ010000016">
    <property type="protein sequence ID" value="KAK4546183.1"/>
    <property type="molecule type" value="Genomic_DNA"/>
</dbReference>
<sequence>MFPRQTFFALALLCAVSAETFNFAHGACSFVAYNGAGGVAVAKTAYKSCVERTNGDGSKTANGVDCVFDAMTYCFQAASVVLSGGYGVSFIEDNFGGATEEEDDTKPPTGKRSTSDELLNYINSQLNAIHGGDGPMAHAIVRSDIHPSDGFAVRTNVRGSNGTLHLHTNGTHGLSQFHDVENGQTTLRERAFLPTENHYFNFDGLDGLKMQWHTINHPSDASYAGDLKTIMDRFTRSNFQTVPEMRKSDAWVYQVCNSAKTATFFYGKIIFELNTPGREYEAVDPPRCG</sequence>
<accession>A0AAV9JLM6</accession>
<proteinExistence type="predicted"/>
<dbReference type="Proteomes" id="UP001324427">
    <property type="component" value="Unassembled WGS sequence"/>
</dbReference>
<evidence type="ECO:0000256" key="1">
    <source>
        <dbReference type="SAM" id="SignalP"/>
    </source>
</evidence>
<reference evidence="2 3" key="1">
    <citation type="submission" date="2021-11" db="EMBL/GenBank/DDBJ databases">
        <title>Black yeast isolated from Biological Soil Crust.</title>
        <authorList>
            <person name="Kurbessoian T."/>
        </authorList>
    </citation>
    <scope>NUCLEOTIDE SEQUENCE [LARGE SCALE GENOMIC DNA]</scope>
    <source>
        <strain evidence="2 3">CCFEE 5522</strain>
    </source>
</reference>
<dbReference type="AlphaFoldDB" id="A0AAV9JLM6"/>
<evidence type="ECO:0000313" key="2">
    <source>
        <dbReference type="EMBL" id="KAK4546183.1"/>
    </source>
</evidence>
<feature type="signal peptide" evidence="1">
    <location>
        <begin position="1"/>
        <end position="18"/>
    </location>
</feature>
<organism evidence="2 3">
    <name type="scientific">Oleoguttula mirabilis</name>
    <dbReference type="NCBI Taxonomy" id="1507867"/>
    <lineage>
        <taxon>Eukaryota</taxon>
        <taxon>Fungi</taxon>
        <taxon>Dikarya</taxon>
        <taxon>Ascomycota</taxon>
        <taxon>Pezizomycotina</taxon>
        <taxon>Dothideomycetes</taxon>
        <taxon>Dothideomycetidae</taxon>
        <taxon>Mycosphaerellales</taxon>
        <taxon>Teratosphaeriaceae</taxon>
        <taxon>Oleoguttula</taxon>
    </lineage>
</organism>
<keyword evidence="3" id="KW-1185">Reference proteome</keyword>
<comment type="caution">
    <text evidence="2">The sequence shown here is derived from an EMBL/GenBank/DDBJ whole genome shotgun (WGS) entry which is preliminary data.</text>
</comment>
<gene>
    <name evidence="2" type="ORF">LTR36_002320</name>
</gene>